<dbReference type="FunFam" id="2.120.10.80:FF:000024">
    <property type="entry name" value="Kelch-like ECH-associated protein 1"/>
    <property type="match status" value="1"/>
</dbReference>
<evidence type="ECO:0000256" key="7">
    <source>
        <dbReference type="ARBA" id="ARBA00022737"/>
    </source>
</evidence>
<evidence type="ECO:0000256" key="3">
    <source>
        <dbReference type="ARBA" id="ARBA00004906"/>
    </source>
</evidence>
<evidence type="ECO:0008006" key="16">
    <source>
        <dbReference type="Google" id="ProtNLM"/>
    </source>
</evidence>
<evidence type="ECO:0000313" key="15">
    <source>
        <dbReference type="Proteomes" id="UP000494165"/>
    </source>
</evidence>
<evidence type="ECO:0000313" key="14">
    <source>
        <dbReference type="EMBL" id="CAB3374182.1"/>
    </source>
</evidence>
<dbReference type="OrthoDB" id="45365at2759"/>
<dbReference type="Gene3D" id="1.25.40.420">
    <property type="match status" value="1"/>
</dbReference>
<dbReference type="PANTHER" id="PTHR24412:SF401">
    <property type="entry name" value="FI11917P"/>
    <property type="match status" value="1"/>
</dbReference>
<protein>
    <recommendedName>
        <fullName evidence="16">BTB domain-containing protein</fullName>
    </recommendedName>
</protein>
<evidence type="ECO:0000259" key="12">
    <source>
        <dbReference type="PROSITE" id="PS50097"/>
    </source>
</evidence>
<feature type="domain" description="HSac2" evidence="13">
    <location>
        <begin position="66"/>
        <end position="222"/>
    </location>
</feature>
<keyword evidence="6" id="KW-0963">Cytoplasm</keyword>
<dbReference type="Gene3D" id="3.30.710.10">
    <property type="entry name" value="Potassium Channel Kv1.1, Chain A"/>
    <property type="match status" value="1"/>
</dbReference>
<sequence length="936" mass="104874">MDRDEHHLLEEGPLERFKGATLQIQPDLTSRSPSACGGFTPDNKPSKLGALCPVSVSDLEAREYFSSRDSLVHSAIDECVRLFINTNTDGDLLGAWLLTEISLWDTEKERIVLLTTNAMVTIKYDFIATKALEHQKVPLPAVDTVVVGELIYPPGSMVPRLNGLANGVMSVVKGCLLKPLQERWTTSASHMPQDNLNQQHTSPFDHVNFEPRPRNVRGVRAMWNKGEPVPFSKRWNPFTNEVPLCTYTSHPLLWHKGRDDGNTRFDVESFAERLTFALDHASASNGNPPCKIDYQPIVLQNYVGIGSMIHNRNALGFLNFAGWPGDVSMEKSRPKSPGSEEARPSKVPKALPVLQPAELDTGVSSCIETNYCIPSYLSEAMQMMQMMRSHRMLTDVVLEVGQELIHSHKVVLAAASPYFKAMFTGGLREADMERVKLQGVCPTAMAALVRFMYTGTINVSELTVCQLLPAATMFQINYVIDACCSFLERQLDPSNAIGIASFAQQHSCEDLFWKSQHFIERYFTQVCQEEEFLQLSPAQLVNLIKRDGLNVQEEMQVYEAVMKWVRYDEETRSPKMENILSSVRCQFLTPTFLKQQMNNCDVLRRLPACREYLAKIFKDLTLHKAPCERERKPNTPRLIYIAGGYLRHSLDKMEAYNVDNQTWRELAKLPVPRSGLSGAFLKGVFYAVGGRNNSPGSHQDSDRVDKYCPGQNQWQQCAPLSVPRNRVGVAVMDCMVYAVGGSAGCDYHSSVERYDPEEDKWSQVAPMHQPRLGVGVAVVNRLLYAIGGYDGKDRLDTAEVYHPENNAWHMIAPMRTRRSGAGVVALGNKIYVVGGYDGQNQLETVECYDTETNTWEQVASMSEPRSALSVTTLDGKLYAMGGYGGQGQSFLSIVEVYYPELDQWQRGTELTCGRSGHASAVSYHQCLVHRDQQSTK</sequence>
<dbReference type="InterPro" id="IPR015915">
    <property type="entry name" value="Kelch-typ_b-propeller"/>
</dbReference>
<dbReference type="SMART" id="SM00225">
    <property type="entry name" value="BTB"/>
    <property type="match status" value="1"/>
</dbReference>
<feature type="domain" description="BTB" evidence="12">
    <location>
        <begin position="394"/>
        <end position="461"/>
    </location>
</feature>
<dbReference type="InterPro" id="IPR000210">
    <property type="entry name" value="BTB/POZ_dom"/>
</dbReference>
<dbReference type="SMART" id="SM00612">
    <property type="entry name" value="Kelch"/>
    <property type="match status" value="6"/>
</dbReference>
<reference evidence="14 15" key="1">
    <citation type="submission" date="2020-04" db="EMBL/GenBank/DDBJ databases">
        <authorList>
            <person name="Alioto T."/>
            <person name="Alioto T."/>
            <person name="Gomez Garrido J."/>
        </authorList>
    </citation>
    <scope>NUCLEOTIDE SEQUENCE [LARGE SCALE GENOMIC DNA]</scope>
</reference>
<dbReference type="SMART" id="SM00875">
    <property type="entry name" value="BACK"/>
    <property type="match status" value="1"/>
</dbReference>
<dbReference type="GO" id="GO:0003779">
    <property type="term" value="F:actin binding"/>
    <property type="evidence" value="ECO:0007669"/>
    <property type="project" value="UniProtKB-KW"/>
</dbReference>
<dbReference type="Proteomes" id="UP000494165">
    <property type="component" value="Unassembled WGS sequence"/>
</dbReference>
<dbReference type="PROSITE" id="PS50097">
    <property type="entry name" value="BTB"/>
    <property type="match status" value="1"/>
</dbReference>
<gene>
    <name evidence="14" type="ORF">CLODIP_2_CD10502</name>
</gene>
<evidence type="ECO:0000256" key="9">
    <source>
        <dbReference type="ARBA" id="ARBA00023203"/>
    </source>
</evidence>
<dbReference type="InterPro" id="IPR006652">
    <property type="entry name" value="Kelch_1"/>
</dbReference>
<evidence type="ECO:0000256" key="2">
    <source>
        <dbReference type="ARBA" id="ARBA00004496"/>
    </source>
</evidence>
<accession>A0A8S1CWE5</accession>
<evidence type="ECO:0000259" key="13">
    <source>
        <dbReference type="PROSITE" id="PS51791"/>
    </source>
</evidence>
<comment type="pathway">
    <text evidence="3">Protein modification; protein ubiquitination.</text>
</comment>
<dbReference type="FunFam" id="1.25.40.420:FF:000001">
    <property type="entry name" value="Kelch-like family member 12"/>
    <property type="match status" value="1"/>
</dbReference>
<organism evidence="14 15">
    <name type="scientific">Cloeon dipterum</name>
    <dbReference type="NCBI Taxonomy" id="197152"/>
    <lineage>
        <taxon>Eukaryota</taxon>
        <taxon>Metazoa</taxon>
        <taxon>Ecdysozoa</taxon>
        <taxon>Arthropoda</taxon>
        <taxon>Hexapoda</taxon>
        <taxon>Insecta</taxon>
        <taxon>Pterygota</taxon>
        <taxon>Palaeoptera</taxon>
        <taxon>Ephemeroptera</taxon>
        <taxon>Pisciforma</taxon>
        <taxon>Baetidae</taxon>
        <taxon>Cloeon</taxon>
    </lineage>
</organism>
<dbReference type="InterPro" id="IPR034753">
    <property type="entry name" value="hSac2"/>
</dbReference>
<proteinExistence type="inferred from homology"/>
<dbReference type="PRINTS" id="PR00501">
    <property type="entry name" value="KELCHREPEAT"/>
</dbReference>
<dbReference type="Pfam" id="PF00651">
    <property type="entry name" value="BTB"/>
    <property type="match status" value="1"/>
</dbReference>
<feature type="compositionally biased region" description="Basic and acidic residues" evidence="11">
    <location>
        <begin position="329"/>
        <end position="344"/>
    </location>
</feature>
<evidence type="ECO:0000256" key="5">
    <source>
        <dbReference type="ARBA" id="ARBA00022441"/>
    </source>
</evidence>
<keyword evidence="9" id="KW-0009">Actin-binding</keyword>
<evidence type="ECO:0000256" key="10">
    <source>
        <dbReference type="ARBA" id="ARBA00023242"/>
    </source>
</evidence>
<keyword evidence="7" id="KW-0677">Repeat</keyword>
<dbReference type="FunFam" id="3.30.710.10:FF:000001">
    <property type="entry name" value="Kelch-like family member 20"/>
    <property type="match status" value="1"/>
</dbReference>
<evidence type="ECO:0000256" key="1">
    <source>
        <dbReference type="ARBA" id="ARBA00004123"/>
    </source>
</evidence>
<comment type="caution">
    <text evidence="14">The sequence shown here is derived from an EMBL/GenBank/DDBJ whole genome shotgun (WGS) entry which is preliminary data.</text>
</comment>
<dbReference type="AlphaFoldDB" id="A0A8S1CWE5"/>
<dbReference type="InterPro" id="IPR011333">
    <property type="entry name" value="SKP1/BTB/POZ_sf"/>
</dbReference>
<dbReference type="Pfam" id="PF07707">
    <property type="entry name" value="BACK"/>
    <property type="match status" value="1"/>
</dbReference>
<dbReference type="GO" id="GO:0005634">
    <property type="term" value="C:nucleus"/>
    <property type="evidence" value="ECO:0007669"/>
    <property type="project" value="UniProtKB-SubCell"/>
</dbReference>
<dbReference type="Pfam" id="PF01344">
    <property type="entry name" value="Kelch_1"/>
    <property type="match status" value="6"/>
</dbReference>
<dbReference type="InterPro" id="IPR022158">
    <property type="entry name" value="Inositol_phosphatase"/>
</dbReference>
<keyword evidence="10" id="KW-0539">Nucleus</keyword>
<keyword evidence="15" id="KW-1185">Reference proteome</keyword>
<dbReference type="Gene3D" id="2.120.10.80">
    <property type="entry name" value="Kelch-type beta propeller"/>
    <property type="match status" value="1"/>
</dbReference>
<dbReference type="SUPFAM" id="SSF117281">
    <property type="entry name" value="Kelch motif"/>
    <property type="match status" value="1"/>
</dbReference>
<dbReference type="SUPFAM" id="SSF54695">
    <property type="entry name" value="POZ domain"/>
    <property type="match status" value="1"/>
</dbReference>
<dbReference type="InterPro" id="IPR011705">
    <property type="entry name" value="BACK"/>
</dbReference>
<evidence type="ECO:0000256" key="8">
    <source>
        <dbReference type="ARBA" id="ARBA00022786"/>
    </source>
</evidence>
<name>A0A8S1CWE5_9INSE</name>
<evidence type="ECO:0000256" key="11">
    <source>
        <dbReference type="SAM" id="MobiDB-lite"/>
    </source>
</evidence>
<feature type="region of interest" description="Disordered" evidence="11">
    <location>
        <begin position="329"/>
        <end position="348"/>
    </location>
</feature>
<dbReference type="Pfam" id="PF12456">
    <property type="entry name" value="hSac2"/>
    <property type="match status" value="1"/>
</dbReference>
<dbReference type="EMBL" id="CADEPI010000094">
    <property type="protein sequence ID" value="CAB3374182.1"/>
    <property type="molecule type" value="Genomic_DNA"/>
</dbReference>
<evidence type="ECO:0000256" key="6">
    <source>
        <dbReference type="ARBA" id="ARBA00022490"/>
    </source>
</evidence>
<dbReference type="PROSITE" id="PS51791">
    <property type="entry name" value="HSAC2"/>
    <property type="match status" value="1"/>
</dbReference>
<evidence type="ECO:0000256" key="4">
    <source>
        <dbReference type="ARBA" id="ARBA00005288"/>
    </source>
</evidence>
<comment type="similarity">
    <text evidence="4">Belongs to the KEAP1 family.</text>
</comment>
<comment type="subcellular location">
    <subcellularLocation>
        <location evidence="2">Cytoplasm</location>
    </subcellularLocation>
    <subcellularLocation>
        <location evidence="1">Nucleus</location>
    </subcellularLocation>
</comment>
<dbReference type="GO" id="GO:0005737">
    <property type="term" value="C:cytoplasm"/>
    <property type="evidence" value="ECO:0007669"/>
    <property type="project" value="UniProtKB-SubCell"/>
</dbReference>
<dbReference type="PANTHER" id="PTHR24412">
    <property type="entry name" value="KELCH PROTEIN"/>
    <property type="match status" value="1"/>
</dbReference>
<keyword evidence="8" id="KW-0833">Ubl conjugation pathway</keyword>
<keyword evidence="5" id="KW-0880">Kelch repeat</keyword>